<keyword evidence="2" id="KW-1133">Transmembrane helix</keyword>
<reference evidence="4" key="1">
    <citation type="submission" date="2021-10" db="EMBL/GenBank/DDBJ databases">
        <authorList>
            <person name="Piombo E."/>
        </authorList>
    </citation>
    <scope>NUCLEOTIDE SEQUENCE</scope>
</reference>
<evidence type="ECO:0000256" key="1">
    <source>
        <dbReference type="SAM" id="MobiDB-lite"/>
    </source>
</evidence>
<feature type="transmembrane region" description="Helical" evidence="2">
    <location>
        <begin position="190"/>
        <end position="216"/>
    </location>
</feature>
<evidence type="ECO:0000313" key="4">
    <source>
        <dbReference type="EMBL" id="CAH0021581.1"/>
    </source>
</evidence>
<feature type="chain" id="PRO_5040499628" description="Mid2 domain-containing protein" evidence="3">
    <location>
        <begin position="19"/>
        <end position="255"/>
    </location>
</feature>
<keyword evidence="2" id="KW-0812">Transmembrane</keyword>
<dbReference type="OrthoDB" id="5215637at2759"/>
<dbReference type="Proteomes" id="UP000696573">
    <property type="component" value="Unassembled WGS sequence"/>
</dbReference>
<dbReference type="AlphaFoldDB" id="A0A9N9VGZ3"/>
<feature type="signal peptide" evidence="3">
    <location>
        <begin position="1"/>
        <end position="18"/>
    </location>
</feature>
<evidence type="ECO:0008006" key="6">
    <source>
        <dbReference type="Google" id="ProtNLM"/>
    </source>
</evidence>
<dbReference type="EMBL" id="CABFNQ020000659">
    <property type="protein sequence ID" value="CAH0021581.1"/>
    <property type="molecule type" value="Genomic_DNA"/>
</dbReference>
<gene>
    <name evidence="4" type="ORF">CRHIZ90672A_00010259</name>
</gene>
<comment type="caution">
    <text evidence="4">The sequence shown here is derived from an EMBL/GenBank/DDBJ whole genome shotgun (WGS) entry which is preliminary data.</text>
</comment>
<accession>A0A9N9VGZ3</accession>
<keyword evidence="5" id="KW-1185">Reference proteome</keyword>
<keyword evidence="2" id="KW-0472">Membrane</keyword>
<keyword evidence="3" id="KW-0732">Signal</keyword>
<organism evidence="4 5">
    <name type="scientific">Clonostachys rhizophaga</name>
    <dbReference type="NCBI Taxonomy" id="160324"/>
    <lineage>
        <taxon>Eukaryota</taxon>
        <taxon>Fungi</taxon>
        <taxon>Dikarya</taxon>
        <taxon>Ascomycota</taxon>
        <taxon>Pezizomycotina</taxon>
        <taxon>Sordariomycetes</taxon>
        <taxon>Hypocreomycetidae</taxon>
        <taxon>Hypocreales</taxon>
        <taxon>Bionectriaceae</taxon>
        <taxon>Clonostachys</taxon>
    </lineage>
</organism>
<protein>
    <recommendedName>
        <fullName evidence="6">Mid2 domain-containing protein</fullName>
    </recommendedName>
</protein>
<proteinExistence type="predicted"/>
<evidence type="ECO:0000256" key="2">
    <source>
        <dbReference type="SAM" id="Phobius"/>
    </source>
</evidence>
<feature type="region of interest" description="Disordered" evidence="1">
    <location>
        <begin position="223"/>
        <end position="255"/>
    </location>
</feature>
<evidence type="ECO:0000256" key="3">
    <source>
        <dbReference type="SAM" id="SignalP"/>
    </source>
</evidence>
<sequence length="255" mass="26390">MIRPSILWFSLLTTLVAAQLKCYRIDGTEADSVYAPCNPNAKVSGCCAINKSNPDLCLGSGLCMSQDEGYQGFIYANGCTDKTGKDSSCPNPCPNNNWPSASVTAYNVLQCAPGSQYCCRKFGDSKNCCSSTVSFSIGSIITTATTTASTSSVSATITTSSATSTASSIVCAANGMSNNTSNECPQDKSAVVGGAVGGVLGAALLASLGALAFLLLRRRKDTEPSSSSIPTYQPEIARPPVYELPPGHKMPEMAG</sequence>
<evidence type="ECO:0000313" key="5">
    <source>
        <dbReference type="Proteomes" id="UP000696573"/>
    </source>
</evidence>
<name>A0A9N9VGZ3_9HYPO</name>